<evidence type="ECO:0000259" key="2">
    <source>
        <dbReference type="Pfam" id="PF02911"/>
    </source>
</evidence>
<evidence type="ECO:0000259" key="1">
    <source>
        <dbReference type="Pfam" id="PF00551"/>
    </source>
</evidence>
<keyword evidence="4" id="KW-1185">Reference proteome</keyword>
<reference evidence="3" key="2">
    <citation type="submission" date="2020-09" db="EMBL/GenBank/DDBJ databases">
        <authorList>
            <person name="Sun Q."/>
            <person name="Zhou Y."/>
        </authorList>
    </citation>
    <scope>NUCLEOTIDE SEQUENCE</scope>
    <source>
        <strain evidence="3">CGMCC 1.12195</strain>
    </source>
</reference>
<accession>A0A917HII4</accession>
<evidence type="ECO:0008006" key="5">
    <source>
        <dbReference type="Google" id="ProtNLM"/>
    </source>
</evidence>
<dbReference type="PANTHER" id="PTHR11138:SF5">
    <property type="entry name" value="METHIONYL-TRNA FORMYLTRANSFERASE, MITOCHONDRIAL"/>
    <property type="match status" value="1"/>
</dbReference>
<evidence type="ECO:0000313" key="4">
    <source>
        <dbReference type="Proteomes" id="UP000660862"/>
    </source>
</evidence>
<feature type="domain" description="Formyl transferase C-terminal" evidence="2">
    <location>
        <begin position="204"/>
        <end position="292"/>
    </location>
</feature>
<dbReference type="PANTHER" id="PTHR11138">
    <property type="entry name" value="METHIONYL-TRNA FORMYLTRANSFERASE"/>
    <property type="match status" value="1"/>
</dbReference>
<gene>
    <name evidence="3" type="ORF">GCM10007415_09180</name>
</gene>
<feature type="domain" description="Formyl transferase N-terminal" evidence="1">
    <location>
        <begin position="2"/>
        <end position="165"/>
    </location>
</feature>
<dbReference type="EMBL" id="BMER01000001">
    <property type="protein sequence ID" value="GGG79206.1"/>
    <property type="molecule type" value="Genomic_DNA"/>
</dbReference>
<dbReference type="GO" id="GO:0004479">
    <property type="term" value="F:methionyl-tRNA formyltransferase activity"/>
    <property type="evidence" value="ECO:0007669"/>
    <property type="project" value="TreeGrafter"/>
</dbReference>
<dbReference type="Gene3D" id="3.40.50.12230">
    <property type="match status" value="1"/>
</dbReference>
<sequence length="313" mass="34881">MNIAVLCNTDSLVAPTLQQLREKGWLAGVAIPEKSKDYLVGALFQIGLTEKDITLIPADTRRQALKDWVCALKPTVVFVFGFPWKITADVLDAPVRGFFNFHFGELPVYQGADPIFWQLRNREDQGELTVHRMTSIVDQGPIVWREKCQMIPGETYGMLCQRMGYLAADMLLPFTEQLMSGKLTEKKQQTVVPSFAKKPETIDLSIDWEKQSAEEIEWLINAANPKYGGASTLLRGREIRLLEVAPADMNGTGNEGMSMPGTIVYADAVYGLIIACSDKKFLKVNVVHLPEGYLSGSKLFTMGVKPGERFTTN</sequence>
<dbReference type="InterPro" id="IPR036477">
    <property type="entry name" value="Formyl_transf_N_sf"/>
</dbReference>
<organism evidence="3 4">
    <name type="scientific">Parapedobacter pyrenivorans</name>
    <dbReference type="NCBI Taxonomy" id="1305674"/>
    <lineage>
        <taxon>Bacteria</taxon>
        <taxon>Pseudomonadati</taxon>
        <taxon>Bacteroidota</taxon>
        <taxon>Sphingobacteriia</taxon>
        <taxon>Sphingobacteriales</taxon>
        <taxon>Sphingobacteriaceae</taxon>
        <taxon>Parapedobacter</taxon>
    </lineage>
</organism>
<reference evidence="3" key="1">
    <citation type="journal article" date="2014" name="Int. J. Syst. Evol. Microbiol.">
        <title>Complete genome sequence of Corynebacterium casei LMG S-19264T (=DSM 44701T), isolated from a smear-ripened cheese.</title>
        <authorList>
            <consortium name="US DOE Joint Genome Institute (JGI-PGF)"/>
            <person name="Walter F."/>
            <person name="Albersmeier A."/>
            <person name="Kalinowski J."/>
            <person name="Ruckert C."/>
        </authorList>
    </citation>
    <scope>NUCLEOTIDE SEQUENCE</scope>
    <source>
        <strain evidence="3">CGMCC 1.12195</strain>
    </source>
</reference>
<protein>
    <recommendedName>
        <fullName evidence="5">Methionyl-tRNA formyltransferase</fullName>
    </recommendedName>
</protein>
<evidence type="ECO:0000313" key="3">
    <source>
        <dbReference type="EMBL" id="GGG79206.1"/>
    </source>
</evidence>
<dbReference type="AlphaFoldDB" id="A0A917HII4"/>
<dbReference type="InterPro" id="IPR002376">
    <property type="entry name" value="Formyl_transf_N"/>
</dbReference>
<dbReference type="SUPFAM" id="SSF50486">
    <property type="entry name" value="FMT C-terminal domain-like"/>
    <property type="match status" value="1"/>
</dbReference>
<proteinExistence type="predicted"/>
<dbReference type="InterPro" id="IPR005793">
    <property type="entry name" value="Formyl_trans_C"/>
</dbReference>
<dbReference type="RefSeq" id="WP_188504734.1">
    <property type="nucleotide sequence ID" value="NZ_BMER01000001.1"/>
</dbReference>
<dbReference type="Pfam" id="PF00551">
    <property type="entry name" value="Formyl_trans_N"/>
    <property type="match status" value="1"/>
</dbReference>
<name>A0A917HII4_9SPHI</name>
<dbReference type="Pfam" id="PF02911">
    <property type="entry name" value="Formyl_trans_C"/>
    <property type="match status" value="1"/>
</dbReference>
<comment type="caution">
    <text evidence="3">The sequence shown here is derived from an EMBL/GenBank/DDBJ whole genome shotgun (WGS) entry which is preliminary data.</text>
</comment>
<dbReference type="GO" id="GO:0005829">
    <property type="term" value="C:cytosol"/>
    <property type="evidence" value="ECO:0007669"/>
    <property type="project" value="TreeGrafter"/>
</dbReference>
<dbReference type="Proteomes" id="UP000660862">
    <property type="component" value="Unassembled WGS sequence"/>
</dbReference>
<dbReference type="SUPFAM" id="SSF53328">
    <property type="entry name" value="Formyltransferase"/>
    <property type="match status" value="1"/>
</dbReference>
<dbReference type="InterPro" id="IPR011034">
    <property type="entry name" value="Formyl_transferase-like_C_sf"/>
</dbReference>